<name>A0ABU4WIS8_9FIRM</name>
<dbReference type="InterPro" id="IPR035906">
    <property type="entry name" value="MetI-like_sf"/>
</dbReference>
<comment type="caution">
    <text evidence="10">The sequence shown here is derived from an EMBL/GenBank/DDBJ whole genome shotgun (WGS) entry which is preliminary data.</text>
</comment>
<feature type="transmembrane region" description="Helical" evidence="8">
    <location>
        <begin position="139"/>
        <end position="162"/>
    </location>
</feature>
<evidence type="ECO:0000313" key="11">
    <source>
        <dbReference type="Proteomes" id="UP001285244"/>
    </source>
</evidence>
<evidence type="ECO:0000256" key="6">
    <source>
        <dbReference type="ARBA" id="ARBA00022989"/>
    </source>
</evidence>
<evidence type="ECO:0000256" key="5">
    <source>
        <dbReference type="ARBA" id="ARBA00022692"/>
    </source>
</evidence>
<evidence type="ECO:0000256" key="3">
    <source>
        <dbReference type="ARBA" id="ARBA00022448"/>
    </source>
</evidence>
<gene>
    <name evidence="10" type="ORF">MOZ64_01175</name>
</gene>
<evidence type="ECO:0000256" key="1">
    <source>
        <dbReference type="ARBA" id="ARBA00004651"/>
    </source>
</evidence>
<proteinExistence type="inferred from homology"/>
<dbReference type="Gene3D" id="1.10.3720.10">
    <property type="entry name" value="MetI-like"/>
    <property type="match status" value="1"/>
</dbReference>
<protein>
    <submittedName>
        <fullName evidence="10">ABC transporter permease</fullName>
    </submittedName>
</protein>
<accession>A0ABU4WIS8</accession>
<dbReference type="PANTHER" id="PTHR42929:SF5">
    <property type="entry name" value="ABC TRANSPORTER PERMEASE PROTEIN"/>
    <property type="match status" value="1"/>
</dbReference>
<dbReference type="InterPro" id="IPR000515">
    <property type="entry name" value="MetI-like"/>
</dbReference>
<feature type="domain" description="ABC transmembrane type-1" evidence="9">
    <location>
        <begin position="60"/>
        <end position="266"/>
    </location>
</feature>
<feature type="transmembrane region" description="Helical" evidence="8">
    <location>
        <begin position="64"/>
        <end position="82"/>
    </location>
</feature>
<comment type="similarity">
    <text evidence="2">Belongs to the binding-protein-dependent transport system permease family. CysTW subfamily.</text>
</comment>
<evidence type="ECO:0000256" key="2">
    <source>
        <dbReference type="ARBA" id="ARBA00007069"/>
    </source>
</evidence>
<dbReference type="PROSITE" id="PS50928">
    <property type="entry name" value="ABC_TM1"/>
    <property type="match status" value="1"/>
</dbReference>
<organism evidence="10 11">
    <name type="scientific">Absicoccus intestinalis</name>
    <dbReference type="NCBI Taxonomy" id="2926319"/>
    <lineage>
        <taxon>Bacteria</taxon>
        <taxon>Bacillati</taxon>
        <taxon>Bacillota</taxon>
        <taxon>Erysipelotrichia</taxon>
        <taxon>Erysipelotrichales</taxon>
        <taxon>Erysipelotrichaceae</taxon>
        <taxon>Absicoccus</taxon>
    </lineage>
</organism>
<evidence type="ECO:0000256" key="4">
    <source>
        <dbReference type="ARBA" id="ARBA00022475"/>
    </source>
</evidence>
<dbReference type="Pfam" id="PF00528">
    <property type="entry name" value="BPD_transp_1"/>
    <property type="match status" value="1"/>
</dbReference>
<feature type="transmembrane region" description="Helical" evidence="8">
    <location>
        <begin position="193"/>
        <end position="223"/>
    </location>
</feature>
<dbReference type="Proteomes" id="UP001285244">
    <property type="component" value="Unassembled WGS sequence"/>
</dbReference>
<evidence type="ECO:0000259" key="9">
    <source>
        <dbReference type="PROSITE" id="PS50928"/>
    </source>
</evidence>
<dbReference type="RefSeq" id="WP_320324795.1">
    <property type="nucleotide sequence ID" value="NZ_JALBUS010000002.1"/>
</dbReference>
<feature type="transmembrane region" description="Helical" evidence="8">
    <location>
        <begin position="94"/>
        <end position="119"/>
    </location>
</feature>
<keyword evidence="11" id="KW-1185">Reference proteome</keyword>
<feature type="transmembrane region" description="Helical" evidence="8">
    <location>
        <begin position="12"/>
        <end position="33"/>
    </location>
</feature>
<evidence type="ECO:0000256" key="8">
    <source>
        <dbReference type="RuleBase" id="RU363032"/>
    </source>
</evidence>
<dbReference type="CDD" id="cd06261">
    <property type="entry name" value="TM_PBP2"/>
    <property type="match status" value="1"/>
</dbReference>
<comment type="subcellular location">
    <subcellularLocation>
        <location evidence="1 8">Cell membrane</location>
        <topology evidence="1 8">Multi-pass membrane protein</topology>
    </subcellularLocation>
</comment>
<keyword evidence="6 8" id="KW-1133">Transmembrane helix</keyword>
<keyword evidence="3 8" id="KW-0813">Transport</keyword>
<reference evidence="10 11" key="1">
    <citation type="submission" date="2022-03" db="EMBL/GenBank/DDBJ databases">
        <title>Novel taxa within the pig intestine.</title>
        <authorList>
            <person name="Wylensek D."/>
            <person name="Bishof K."/>
            <person name="Afrizal A."/>
            <person name="Clavel T."/>
        </authorList>
    </citation>
    <scope>NUCLEOTIDE SEQUENCE [LARGE SCALE GENOMIC DNA]</scope>
    <source>
        <strain evidence="10 11">Cla-KB-P134</strain>
    </source>
</reference>
<keyword evidence="5 8" id="KW-0812">Transmembrane</keyword>
<evidence type="ECO:0000256" key="7">
    <source>
        <dbReference type="ARBA" id="ARBA00023136"/>
    </source>
</evidence>
<dbReference type="EMBL" id="JALBUS010000002">
    <property type="protein sequence ID" value="MDX8416460.1"/>
    <property type="molecule type" value="Genomic_DNA"/>
</dbReference>
<feature type="transmembrane region" description="Helical" evidence="8">
    <location>
        <begin position="243"/>
        <end position="265"/>
    </location>
</feature>
<keyword evidence="7 8" id="KW-0472">Membrane</keyword>
<sequence>MKTIKENPMRLFLIPPFVFILFFMVIPLMEVLIRSVFDESGFTLAYFQRFFATSLYMNVLKNTFTLSLIVSVLSLVLGYPIAYSITKASRKGKIVINTVVQILYWTSLLVKTYIWIIMLQQHGVINTILMGLGLIDQPIQLLHTYFGVVCGMTYIFLPYMIFSLTPIMQQIDTNLLTASENLGASRFYTFRKIFLPLSVPGIVSGFSIVFLNALGYYIVPALLGGQSNTMMSQLIQQAINVELNWNFAAAISVVLIIVTILIMLITQRLGRVKGESK</sequence>
<dbReference type="PANTHER" id="PTHR42929">
    <property type="entry name" value="INNER MEMBRANE ABC TRANSPORTER PERMEASE PROTEIN YDCU-RELATED-RELATED"/>
    <property type="match status" value="1"/>
</dbReference>
<keyword evidence="4" id="KW-1003">Cell membrane</keyword>
<dbReference type="SUPFAM" id="SSF161098">
    <property type="entry name" value="MetI-like"/>
    <property type="match status" value="1"/>
</dbReference>
<evidence type="ECO:0000313" key="10">
    <source>
        <dbReference type="EMBL" id="MDX8416460.1"/>
    </source>
</evidence>